<keyword evidence="2 4" id="KW-0479">Metal-binding</keyword>
<proteinExistence type="predicted"/>
<feature type="domain" description="Cytochrome c" evidence="7">
    <location>
        <begin position="556"/>
        <end position="654"/>
    </location>
</feature>
<dbReference type="Proteomes" id="UP001320876">
    <property type="component" value="Unassembled WGS sequence"/>
</dbReference>
<dbReference type="RefSeq" id="WP_264488599.1">
    <property type="nucleotide sequence ID" value="NZ_JAPDDT010000008.1"/>
</dbReference>
<gene>
    <name evidence="8" type="ORF">OKA05_18140</name>
</gene>
<evidence type="ECO:0000259" key="7">
    <source>
        <dbReference type="PROSITE" id="PS51007"/>
    </source>
</evidence>
<evidence type="ECO:0000256" key="1">
    <source>
        <dbReference type="ARBA" id="ARBA00022617"/>
    </source>
</evidence>
<keyword evidence="9" id="KW-1185">Reference proteome</keyword>
<keyword evidence="6" id="KW-0732">Signal</keyword>
<dbReference type="InterPro" id="IPR009056">
    <property type="entry name" value="Cyt_c-like_dom"/>
</dbReference>
<feature type="compositionally biased region" description="Basic and acidic residues" evidence="5">
    <location>
        <begin position="624"/>
        <end position="640"/>
    </location>
</feature>
<name>A0ABT3GLX3_9BACT</name>
<feature type="domain" description="Cytochrome c" evidence="7">
    <location>
        <begin position="354"/>
        <end position="428"/>
    </location>
</feature>
<comment type="caution">
    <text evidence="8">The sequence shown here is derived from an EMBL/GenBank/DDBJ whole genome shotgun (WGS) entry which is preliminary data.</text>
</comment>
<feature type="domain" description="Cytochrome c" evidence="7">
    <location>
        <begin position="260"/>
        <end position="341"/>
    </location>
</feature>
<evidence type="ECO:0000256" key="5">
    <source>
        <dbReference type="SAM" id="MobiDB-lite"/>
    </source>
</evidence>
<feature type="signal peptide" evidence="6">
    <location>
        <begin position="1"/>
        <end position="17"/>
    </location>
</feature>
<dbReference type="EMBL" id="JAPDDT010000008">
    <property type="protein sequence ID" value="MCW1924492.1"/>
    <property type="molecule type" value="Genomic_DNA"/>
</dbReference>
<dbReference type="InterPro" id="IPR036280">
    <property type="entry name" value="Multihaem_cyt_sf"/>
</dbReference>
<sequence length="654" mass="69823">MRSVPFVVSVLSATTLAADIARAELAAAFESGSEKDTRADRLPALLVKAGESPTPFLPAGEFKVTWTGKLVLAERQRLAFSFEGEGKATLTIDGEEVHTEDGTLGSTASKSTRFNKGEHDVSITYQSKPDGSGRFRLFWEERTFPKQSVPPTAFTAEVAADPARQGRLLFAENHCSKCHMGAAGMTELSEFGPLLLATGSRLNEAWIAQWLANPSAFRPDTRMPDLIDESTADGKQQAADLAAWLMTQKVGETPAAPDKALAQKGGEHFHRLGCVACHTQAGGDADPTRVPLENVAFKFQPGALAGFLKKPDAWYAHIGMPDFALSDAEANEIAAFLLDASGKAERKPSDFPKGDAAKGMEIASALNCGNCHAGTGAMNVTLATTDAIFAKDWAATGCVSGKPGAKTPKLALADDERAALVAFSKKGTAPLTRNVLAEAAAAKLKSLHCTSCHGMDGQASRLDTTHVESKSLVAHVQGENEKLEQSRPHLTYIGEMLHASFMEGIINGAPPGGRPRPWLDMRMPAFHAHANGLAVGLARLHGVEPGKPEAPQVDAALAEIGKKIIGADGFGCTTCHGVGPVKPTAAFEVEGINFALAHERLRKEWFMRWMDNPAAVTPGTKMPRYSEEGKSQRPELDGDAAKQFDAIWNYLQKP</sequence>
<evidence type="ECO:0000313" key="9">
    <source>
        <dbReference type="Proteomes" id="UP001320876"/>
    </source>
</evidence>
<dbReference type="InterPro" id="IPR050597">
    <property type="entry name" value="Cytochrome_c_Oxidase_Subunit"/>
</dbReference>
<evidence type="ECO:0000256" key="6">
    <source>
        <dbReference type="SAM" id="SignalP"/>
    </source>
</evidence>
<dbReference type="SUPFAM" id="SSF46626">
    <property type="entry name" value="Cytochrome c"/>
    <property type="match status" value="2"/>
</dbReference>
<dbReference type="SUPFAM" id="SSF48695">
    <property type="entry name" value="Multiheme cytochromes"/>
    <property type="match status" value="1"/>
</dbReference>
<dbReference type="SUPFAM" id="SSF56988">
    <property type="entry name" value="Anthrax protective antigen"/>
    <property type="match status" value="1"/>
</dbReference>
<evidence type="ECO:0000256" key="3">
    <source>
        <dbReference type="ARBA" id="ARBA00023004"/>
    </source>
</evidence>
<dbReference type="InterPro" id="IPR036909">
    <property type="entry name" value="Cyt_c-like_dom_sf"/>
</dbReference>
<organism evidence="8 9">
    <name type="scientific">Luteolibacter arcticus</name>
    <dbReference type="NCBI Taxonomy" id="1581411"/>
    <lineage>
        <taxon>Bacteria</taxon>
        <taxon>Pseudomonadati</taxon>
        <taxon>Verrucomicrobiota</taxon>
        <taxon>Verrucomicrobiia</taxon>
        <taxon>Verrucomicrobiales</taxon>
        <taxon>Verrucomicrobiaceae</taxon>
        <taxon>Luteolibacter</taxon>
    </lineage>
</organism>
<keyword evidence="1 4" id="KW-0349">Heme</keyword>
<feature type="region of interest" description="Disordered" evidence="5">
    <location>
        <begin position="617"/>
        <end position="640"/>
    </location>
</feature>
<dbReference type="PANTHER" id="PTHR33751:SF1">
    <property type="entry name" value="CBB3-TYPE CYTOCHROME C OXIDASE SUBUNIT FIXP"/>
    <property type="match status" value="1"/>
</dbReference>
<evidence type="ECO:0000313" key="8">
    <source>
        <dbReference type="EMBL" id="MCW1924492.1"/>
    </source>
</evidence>
<dbReference type="Gene3D" id="1.10.760.10">
    <property type="entry name" value="Cytochrome c-like domain"/>
    <property type="match status" value="3"/>
</dbReference>
<dbReference type="PANTHER" id="PTHR33751">
    <property type="entry name" value="CBB3-TYPE CYTOCHROME C OXIDASE SUBUNIT FIXP"/>
    <property type="match status" value="1"/>
</dbReference>
<reference evidence="8 9" key="1">
    <citation type="submission" date="2022-10" db="EMBL/GenBank/DDBJ databases">
        <title>Luteolibacter arcticus strain CCTCC AB 2014275, whole genome shotgun sequencing project.</title>
        <authorList>
            <person name="Zhao G."/>
            <person name="Shen L."/>
        </authorList>
    </citation>
    <scope>NUCLEOTIDE SEQUENCE [LARGE SCALE GENOMIC DNA]</scope>
    <source>
        <strain evidence="8 9">CCTCC AB 2014275</strain>
    </source>
</reference>
<feature type="domain" description="Cytochrome c" evidence="7">
    <location>
        <begin position="161"/>
        <end position="249"/>
    </location>
</feature>
<dbReference type="PROSITE" id="PS51007">
    <property type="entry name" value="CYTC"/>
    <property type="match status" value="4"/>
</dbReference>
<keyword evidence="3 4" id="KW-0408">Iron</keyword>
<evidence type="ECO:0000256" key="4">
    <source>
        <dbReference type="PROSITE-ProRule" id="PRU00433"/>
    </source>
</evidence>
<feature type="chain" id="PRO_5046036940" evidence="6">
    <location>
        <begin position="18"/>
        <end position="654"/>
    </location>
</feature>
<protein>
    <submittedName>
        <fullName evidence="8">Cytochrome c</fullName>
    </submittedName>
</protein>
<accession>A0ABT3GLX3</accession>
<evidence type="ECO:0000256" key="2">
    <source>
        <dbReference type="ARBA" id="ARBA00022723"/>
    </source>
</evidence>